<accession>A0A8J3LHD7</accession>
<dbReference type="SUPFAM" id="SSF160964">
    <property type="entry name" value="MalF N-terminal region-like"/>
    <property type="match status" value="1"/>
</dbReference>
<keyword evidence="5 7" id="KW-1133">Transmembrane helix</keyword>
<feature type="domain" description="ABC transmembrane type-1" evidence="8">
    <location>
        <begin position="92"/>
        <end position="312"/>
    </location>
</feature>
<dbReference type="Pfam" id="PF00528">
    <property type="entry name" value="BPD_transp_1"/>
    <property type="match status" value="1"/>
</dbReference>
<organism evidence="9 10">
    <name type="scientific">Planosporangium flavigriseum</name>
    <dbReference type="NCBI Taxonomy" id="373681"/>
    <lineage>
        <taxon>Bacteria</taxon>
        <taxon>Bacillati</taxon>
        <taxon>Actinomycetota</taxon>
        <taxon>Actinomycetes</taxon>
        <taxon>Micromonosporales</taxon>
        <taxon>Micromonosporaceae</taxon>
        <taxon>Planosporangium</taxon>
    </lineage>
</organism>
<dbReference type="PANTHER" id="PTHR30193">
    <property type="entry name" value="ABC TRANSPORTER PERMEASE PROTEIN"/>
    <property type="match status" value="1"/>
</dbReference>
<feature type="transmembrane region" description="Helical" evidence="7">
    <location>
        <begin position="96"/>
        <end position="117"/>
    </location>
</feature>
<keyword evidence="4 7" id="KW-0812">Transmembrane</keyword>
<dbReference type="CDD" id="cd06261">
    <property type="entry name" value="TM_PBP2"/>
    <property type="match status" value="1"/>
</dbReference>
<evidence type="ECO:0000313" key="9">
    <source>
        <dbReference type="EMBL" id="GIG71752.1"/>
    </source>
</evidence>
<keyword evidence="10" id="KW-1185">Reference proteome</keyword>
<dbReference type="SUPFAM" id="SSF161098">
    <property type="entry name" value="MetI-like"/>
    <property type="match status" value="1"/>
</dbReference>
<feature type="transmembrane region" description="Helical" evidence="7">
    <location>
        <begin position="289"/>
        <end position="313"/>
    </location>
</feature>
<name>A0A8J3LHD7_9ACTN</name>
<evidence type="ECO:0000256" key="5">
    <source>
        <dbReference type="ARBA" id="ARBA00022989"/>
    </source>
</evidence>
<dbReference type="Proteomes" id="UP000653674">
    <property type="component" value="Unassembled WGS sequence"/>
</dbReference>
<dbReference type="PROSITE" id="PS50928">
    <property type="entry name" value="ABC_TM1"/>
    <property type="match status" value="1"/>
</dbReference>
<evidence type="ECO:0000256" key="1">
    <source>
        <dbReference type="ARBA" id="ARBA00004651"/>
    </source>
</evidence>
<dbReference type="InterPro" id="IPR051393">
    <property type="entry name" value="ABC_transporter_permease"/>
</dbReference>
<evidence type="ECO:0000259" key="8">
    <source>
        <dbReference type="PROSITE" id="PS50928"/>
    </source>
</evidence>
<dbReference type="GO" id="GO:0005886">
    <property type="term" value="C:plasma membrane"/>
    <property type="evidence" value="ECO:0007669"/>
    <property type="project" value="UniProtKB-SubCell"/>
</dbReference>
<evidence type="ECO:0000256" key="4">
    <source>
        <dbReference type="ARBA" id="ARBA00022692"/>
    </source>
</evidence>
<keyword evidence="2 7" id="KW-0813">Transport</keyword>
<reference evidence="9" key="1">
    <citation type="submission" date="2021-01" db="EMBL/GenBank/DDBJ databases">
        <title>Whole genome shotgun sequence of Planosporangium flavigriseum NBRC 105377.</title>
        <authorList>
            <person name="Komaki H."/>
            <person name="Tamura T."/>
        </authorList>
    </citation>
    <scope>NUCLEOTIDE SEQUENCE</scope>
    <source>
        <strain evidence="9">NBRC 105377</strain>
    </source>
</reference>
<evidence type="ECO:0000256" key="7">
    <source>
        <dbReference type="RuleBase" id="RU363032"/>
    </source>
</evidence>
<feature type="transmembrane region" description="Helical" evidence="7">
    <location>
        <begin position="129"/>
        <end position="151"/>
    </location>
</feature>
<protein>
    <submittedName>
        <fullName evidence="9">ABC transporter permease</fullName>
    </submittedName>
</protein>
<evidence type="ECO:0000256" key="2">
    <source>
        <dbReference type="ARBA" id="ARBA00022448"/>
    </source>
</evidence>
<dbReference type="GO" id="GO:0055085">
    <property type="term" value="P:transmembrane transport"/>
    <property type="evidence" value="ECO:0007669"/>
    <property type="project" value="InterPro"/>
</dbReference>
<dbReference type="AlphaFoldDB" id="A0A8J3LHD7"/>
<dbReference type="InterPro" id="IPR000515">
    <property type="entry name" value="MetI-like"/>
</dbReference>
<dbReference type="Gene3D" id="1.10.3720.10">
    <property type="entry name" value="MetI-like"/>
    <property type="match status" value="1"/>
</dbReference>
<comment type="similarity">
    <text evidence="7">Belongs to the binding-protein-dependent transport system permease family.</text>
</comment>
<dbReference type="PANTHER" id="PTHR30193:SF37">
    <property type="entry name" value="INNER MEMBRANE ABC TRANSPORTER PERMEASE PROTEIN YCJO"/>
    <property type="match status" value="1"/>
</dbReference>
<keyword evidence="3" id="KW-1003">Cell membrane</keyword>
<evidence type="ECO:0000256" key="6">
    <source>
        <dbReference type="ARBA" id="ARBA00023136"/>
    </source>
</evidence>
<feature type="transmembrane region" description="Helical" evidence="7">
    <location>
        <begin position="231"/>
        <end position="251"/>
    </location>
</feature>
<dbReference type="RefSeq" id="WP_168076337.1">
    <property type="nucleotide sequence ID" value="NZ_BAAAQJ010000026.1"/>
</dbReference>
<dbReference type="EMBL" id="BONU01000001">
    <property type="protein sequence ID" value="GIG71752.1"/>
    <property type="molecule type" value="Genomic_DNA"/>
</dbReference>
<feature type="transmembrane region" description="Helical" evidence="7">
    <location>
        <begin position="171"/>
        <end position="190"/>
    </location>
</feature>
<evidence type="ECO:0000313" key="10">
    <source>
        <dbReference type="Proteomes" id="UP000653674"/>
    </source>
</evidence>
<proteinExistence type="inferred from homology"/>
<dbReference type="InterPro" id="IPR035906">
    <property type="entry name" value="MetI-like_sf"/>
</dbReference>
<sequence>MAVLTKPRVRATHVAPRARHGLRYRLDVKGAPYLYIAPFFLVFGVFGLFPLVYTGYVSLTGWRADTPGSEDTFVGWRNYADLVHDPFFWNAVKNTIGIGLISTVPQLLMALGIAHLLNYKLRGRTFFRMGVLLPNVTSVAAVTIIFVQLFGRDYGMINWFLGLFGIGHTDWQAGTLSSWIAISVIVTWRWTGYNALIYLAGMQAIPFELYESAALDGASRWKQFWMITVPMLRPTILFTVIVSTIGSLQLFGEPLLFNTSQTPTTGGSQHQFQTLALYTYDQFWQKFKYGYGAAISWAMFLLIALFVVVNLVAARRMRGADAS</sequence>
<comment type="caution">
    <text evidence="9">The sequence shown here is derived from an EMBL/GenBank/DDBJ whole genome shotgun (WGS) entry which is preliminary data.</text>
</comment>
<keyword evidence="6 7" id="KW-0472">Membrane</keyword>
<comment type="subcellular location">
    <subcellularLocation>
        <location evidence="1 7">Cell membrane</location>
        <topology evidence="1 7">Multi-pass membrane protein</topology>
    </subcellularLocation>
</comment>
<feature type="transmembrane region" description="Helical" evidence="7">
    <location>
        <begin position="33"/>
        <end position="53"/>
    </location>
</feature>
<evidence type="ECO:0000256" key="3">
    <source>
        <dbReference type="ARBA" id="ARBA00022475"/>
    </source>
</evidence>
<gene>
    <name evidence="9" type="ORF">Pfl04_01560</name>
</gene>